<keyword evidence="1" id="KW-0548">Nucleotidyltransferase</keyword>
<reference evidence="1" key="1">
    <citation type="submission" date="2022-02" db="EMBL/GenBank/DDBJ databases">
        <authorList>
            <person name="Nazir A."/>
            <person name="Chen Y."/>
            <person name="Liu Y."/>
        </authorList>
    </citation>
    <scope>NUCLEOTIDE SEQUENCE</scope>
</reference>
<dbReference type="EMBL" id="OM634653">
    <property type="protein sequence ID" value="UNH58528.1"/>
    <property type="molecule type" value="Genomic_DNA"/>
</dbReference>
<accession>A0AC61TS61</accession>
<sequence length="88" mass="10495">MDKFGDRMKGYENTYRMKLPKRMPVLIRIDGKAFTKYTKGMKKPFDKDLTDAMWRTCIYLAQNIMGCKHMIQVLVKWDGENKRLDIDI</sequence>
<dbReference type="Proteomes" id="UP000829276">
    <property type="component" value="Segment"/>
</dbReference>
<protein>
    <submittedName>
        <fullName evidence="1">tRNA(His) guanylyltransferase Thg1 family protein</fullName>
    </submittedName>
</protein>
<evidence type="ECO:0000313" key="2">
    <source>
        <dbReference type="Proteomes" id="UP000829276"/>
    </source>
</evidence>
<name>A0AC61TS61_9CAUD</name>
<keyword evidence="1" id="KW-0808">Transferase</keyword>
<evidence type="ECO:0000313" key="1">
    <source>
        <dbReference type="EMBL" id="UNH58528.1"/>
    </source>
</evidence>
<proteinExistence type="predicted"/>
<organism evidence="1 2">
    <name type="scientific">Bacillus phage vB_BsuS_PJN02</name>
    <dbReference type="NCBI Taxonomy" id="2920374"/>
    <lineage>
        <taxon>Viruses</taxon>
        <taxon>Duplodnaviria</taxon>
        <taxon>Heunggongvirae</taxon>
        <taxon>Uroviricota</taxon>
        <taxon>Caudoviricetes</taxon>
        <taxon>Heleneionescovirinae</taxon>
        <taxon>Zhangjivirus</taxon>
        <taxon>Zhangjivirus PJN02</taxon>
    </lineage>
</organism>
<keyword evidence="2" id="KW-1185">Reference proteome</keyword>